<dbReference type="GO" id="GO:0071203">
    <property type="term" value="C:WASH complex"/>
    <property type="evidence" value="ECO:0007669"/>
    <property type="project" value="InterPro"/>
</dbReference>
<feature type="region of interest" description="Disordered" evidence="3">
    <location>
        <begin position="1"/>
        <end position="54"/>
    </location>
</feature>
<dbReference type="InterPro" id="IPR015425">
    <property type="entry name" value="FH2_Formin"/>
</dbReference>
<evidence type="ECO:0000313" key="6">
    <source>
        <dbReference type="Proteomes" id="UP001230188"/>
    </source>
</evidence>
<dbReference type="Proteomes" id="UP001230188">
    <property type="component" value="Unassembled WGS sequence"/>
</dbReference>
<dbReference type="SUPFAM" id="SSF101447">
    <property type="entry name" value="Formin homology 2 domain (FH2 domain)"/>
    <property type="match status" value="1"/>
</dbReference>
<feature type="domain" description="FH2" evidence="4">
    <location>
        <begin position="865"/>
        <end position="1323"/>
    </location>
</feature>
<feature type="region of interest" description="Disordered" evidence="3">
    <location>
        <begin position="1333"/>
        <end position="1355"/>
    </location>
</feature>
<dbReference type="SMART" id="SM00498">
    <property type="entry name" value="FH2"/>
    <property type="match status" value="1"/>
</dbReference>
<dbReference type="InterPro" id="IPR042201">
    <property type="entry name" value="FH2_Formin_sf"/>
</dbReference>
<dbReference type="GO" id="GO:0006887">
    <property type="term" value="P:exocytosis"/>
    <property type="evidence" value="ECO:0007669"/>
    <property type="project" value="TreeGrafter"/>
</dbReference>
<feature type="compositionally biased region" description="Low complexity" evidence="3">
    <location>
        <begin position="591"/>
        <end position="609"/>
    </location>
</feature>
<accession>A0AAD7UFX1</accession>
<proteinExistence type="inferred from homology"/>
<name>A0AAD7UFX1_9STRA</name>
<comment type="caution">
    <text evidence="5">The sequence shown here is derived from an EMBL/GenBank/DDBJ whole genome shotgun (WGS) entry which is preliminary data.</text>
</comment>
<dbReference type="GO" id="GO:0030041">
    <property type="term" value="P:actin filament polymerization"/>
    <property type="evidence" value="ECO:0007669"/>
    <property type="project" value="TreeGrafter"/>
</dbReference>
<dbReference type="Pfam" id="PF10152">
    <property type="entry name" value="CCDC53"/>
    <property type="match status" value="1"/>
</dbReference>
<feature type="region of interest" description="Disordered" evidence="3">
    <location>
        <begin position="727"/>
        <end position="759"/>
    </location>
</feature>
<dbReference type="EMBL" id="JAQMWT010000362">
    <property type="protein sequence ID" value="KAJ8602977.1"/>
    <property type="molecule type" value="Genomic_DNA"/>
</dbReference>
<evidence type="ECO:0000259" key="4">
    <source>
        <dbReference type="PROSITE" id="PS51444"/>
    </source>
</evidence>
<evidence type="ECO:0000256" key="1">
    <source>
        <dbReference type="ARBA" id="ARBA00006290"/>
    </source>
</evidence>
<feature type="region of interest" description="Disordered" evidence="3">
    <location>
        <begin position="586"/>
        <end position="609"/>
    </location>
</feature>
<feature type="compositionally biased region" description="Acidic residues" evidence="3">
    <location>
        <begin position="813"/>
        <end position="827"/>
    </location>
</feature>
<dbReference type="PROSITE" id="PS51444">
    <property type="entry name" value="FH2"/>
    <property type="match status" value="1"/>
</dbReference>
<feature type="compositionally biased region" description="Polar residues" evidence="3">
    <location>
        <begin position="1"/>
        <end position="11"/>
    </location>
</feature>
<dbReference type="PANTHER" id="PTHR13015">
    <property type="entry name" value="PROTEIN AD-016-RELATED"/>
    <property type="match status" value="1"/>
</dbReference>
<dbReference type="Pfam" id="PF02181">
    <property type="entry name" value="FH2"/>
    <property type="match status" value="1"/>
</dbReference>
<comment type="similarity">
    <text evidence="1">Belongs to the CCDC53 family.</text>
</comment>
<feature type="region of interest" description="Disordered" evidence="3">
    <location>
        <begin position="796"/>
        <end position="855"/>
    </location>
</feature>
<keyword evidence="2" id="KW-0175">Coiled coil</keyword>
<organism evidence="5 6">
    <name type="scientific">Chrysophaeum taylorii</name>
    <dbReference type="NCBI Taxonomy" id="2483200"/>
    <lineage>
        <taxon>Eukaryota</taxon>
        <taxon>Sar</taxon>
        <taxon>Stramenopiles</taxon>
        <taxon>Ochrophyta</taxon>
        <taxon>Pelagophyceae</taxon>
        <taxon>Pelagomonadales</taxon>
        <taxon>Pelagomonadaceae</taxon>
        <taxon>Chrysophaeum</taxon>
    </lineage>
</organism>
<dbReference type="InterPro" id="IPR019309">
    <property type="entry name" value="WASHC3"/>
</dbReference>
<reference evidence="5" key="1">
    <citation type="submission" date="2023-01" db="EMBL/GenBank/DDBJ databases">
        <title>Metagenome sequencing of chrysophaentin producing Chrysophaeum taylorii.</title>
        <authorList>
            <person name="Davison J."/>
            <person name="Bewley C."/>
        </authorList>
    </citation>
    <scope>NUCLEOTIDE SEQUENCE</scope>
    <source>
        <strain evidence="5">NIES-1699</strain>
    </source>
</reference>
<dbReference type="Gene3D" id="1.25.10.10">
    <property type="entry name" value="Leucine-rich Repeat Variant"/>
    <property type="match status" value="1"/>
</dbReference>
<feature type="compositionally biased region" description="Basic and acidic residues" evidence="3">
    <location>
        <begin position="844"/>
        <end position="855"/>
    </location>
</feature>
<evidence type="ECO:0000256" key="3">
    <source>
        <dbReference type="SAM" id="MobiDB-lite"/>
    </source>
</evidence>
<protein>
    <recommendedName>
        <fullName evidence="4">FH2 domain-containing protein</fullName>
    </recommendedName>
</protein>
<dbReference type="Gene3D" id="1.20.58.2220">
    <property type="entry name" value="Formin, FH2 domain"/>
    <property type="match status" value="1"/>
</dbReference>
<feature type="coiled-coil region" evidence="2">
    <location>
        <begin position="1192"/>
        <end position="1219"/>
    </location>
</feature>
<feature type="compositionally biased region" description="Polar residues" evidence="3">
    <location>
        <begin position="25"/>
        <end position="38"/>
    </location>
</feature>
<dbReference type="PANTHER" id="PTHR13015:SF0">
    <property type="entry name" value="WASH COMPLEX SUBUNIT 3"/>
    <property type="match status" value="1"/>
</dbReference>
<feature type="compositionally biased region" description="Polar residues" evidence="3">
    <location>
        <begin position="740"/>
        <end position="753"/>
    </location>
</feature>
<gene>
    <name evidence="5" type="ORF">CTAYLR_001484</name>
</gene>
<evidence type="ECO:0000313" key="5">
    <source>
        <dbReference type="EMBL" id="KAJ8602977.1"/>
    </source>
</evidence>
<dbReference type="InterPro" id="IPR011989">
    <property type="entry name" value="ARM-like"/>
</dbReference>
<evidence type="ECO:0000256" key="2">
    <source>
        <dbReference type="SAM" id="Coils"/>
    </source>
</evidence>
<feature type="compositionally biased region" description="Polar residues" evidence="3">
    <location>
        <begin position="831"/>
        <end position="843"/>
    </location>
</feature>
<keyword evidence="6" id="KW-1185">Reference proteome</keyword>
<sequence length="1481" mass="163521">MSISSHPSSQVVPRGSVEKAERQRSSSLAPPQRTSSIGSEKERPRRRSKSSMSPGLACEGDLIVYTRASVPGRNFFNKGKWVRVHGVLYETGVLTVKATAPGDSFEQMSVVGPGTTVSVGSFSGRQHCLVLTGFDRLPSTKRVFDCGKVEARNKWQTKLIEVSAKPKAPSSSSVERGGSFVPPTLRKKSRSLESFLLWHEEYYRSTGFKLASAHRRRWWRAIDSVARDVLKRRNEQFGYTSLELIRLQKKIVAIEKETIGEIKRKARRILRKVSAQAKRHGGKVEHGGEASTRSAAKDYRDSAFKKQLQVLLRRERVLVTLTRTLELIRRKERGAFVLADAMRGLWVARCVRALFNLPGGLAALLAMSQERGTLRRLLAAALLCRVPLLTTLVLEMLGALALLPGREGLGVATSVLATVDRGAKWGQAVCSDFLMRPSTEALRWSPSALREPPPFATIATLLHVTPEHDCCPELRCAVVTLFAALCRSQLTRSEAQWMQARIFLACRAALRSVGREQYARLMEKLSDTPTATETMKRAQMRRVSLGRDRNSKVAVDAGEDVDFSRNIEMHPCPPLLEHLINAQSEEHAGGDNNNNNDNKTDSSSSSSSSSSKLFALQLEHFMDGWDHRELDESDEIDELPVGSAERTELLAERIRRSALLLGRYVHVDDALHALGLDLEHAAFLPFRILDARQKAAAAQAAQADDDDGDARLRLDLHATAAAIAKLQSAPPSVDARRQSSDALRQQEQPQTPVSAVKKNELALKDDPKFGKFFKMIKLHIPKMAVAAKMASEGLDPAILDRDPNSPAPKDATGDTEDDDVEEDDDDDHPGSSCSRRMTLSSTPGKDDADGGFKDVGDAEAAEAPVACARGPRKRLRRVFWDVIGDSEGTWWDTVMNRLETSGEKEAALREYFLDSKALEELESVFGQTRLDTVIRADNTSSEIAQQKERLATQLVVESESAKALVAEALGVKRAFALNLLYGSLRLPNDECVSTVAELDPKGTFISNLPLLGTLYNIVERTDELASIERAAINAGILSTKHGALSRSGDAPELDGLSELMVSLIERARRPRAKVRALWLRATVKDSASDILAQIKNLEATARAVSESTSLRKLMCVVLSITNFVNHGSDRGRNRGVRLGALAKLRSTKTTSDSGGYKNLLQFVVRHAGVPSHVLKTEIPLESLRSVHAGASRATLSANIDQLTAERDDAANERSVLSREATTQNQAVDARRIAVAAAAAARMAHIVADIDDELTGLRQAFKTMDDFVDSFLSRFGEPTTSVDALDWFRDLDTFITQYDAEYVEYREHTLRKERRERLAKKQLARETYLAVSDRQPSEPRAIADVPLADPPADDATKPVKEFDKALESAQRAALLERPRIFASTRSVASSARLVNVRQLYQPNDPKALACAECKINTTTTMPGAYSKADNTWYCADCWYEFSFKSTDWKVDFGEETKPSPVDDDHADADYVNLHTPPHTPHV</sequence>